<dbReference type="GO" id="GO:0005634">
    <property type="term" value="C:nucleus"/>
    <property type="evidence" value="ECO:0000318"/>
    <property type="project" value="GO_Central"/>
</dbReference>
<dbReference type="KEGG" id="soe:110794765"/>
<evidence type="ECO:0000256" key="3">
    <source>
        <dbReference type="ARBA" id="ARBA00006427"/>
    </source>
</evidence>
<dbReference type="AlphaFoldDB" id="A0A9R0ITR1"/>
<feature type="region of interest" description="Disordered" evidence="5">
    <location>
        <begin position="1"/>
        <end position="37"/>
    </location>
</feature>
<dbReference type="GeneID" id="110794765"/>
<proteinExistence type="inferred from homology"/>
<keyword evidence="4" id="KW-0539">Nucleus</keyword>
<protein>
    <submittedName>
        <fullName evidence="9">Uncharacterized protein isoform X1</fullName>
    </submittedName>
</protein>
<dbReference type="InterPro" id="IPR016024">
    <property type="entry name" value="ARM-type_fold"/>
</dbReference>
<dbReference type="RefSeq" id="XP_021855411.1">
    <property type="nucleotide sequence ID" value="XM_021999719.2"/>
</dbReference>
<dbReference type="Pfam" id="PF12333">
    <property type="entry name" value="Ipi1_N"/>
    <property type="match status" value="1"/>
</dbReference>
<dbReference type="OrthoDB" id="361362at2759"/>
<gene>
    <name evidence="9" type="primary">LOC110794765</name>
</gene>
<evidence type="ECO:0000313" key="8">
    <source>
        <dbReference type="Proteomes" id="UP000813463"/>
    </source>
</evidence>
<dbReference type="InterPro" id="IPR024679">
    <property type="entry name" value="Ipi1_N"/>
</dbReference>
<dbReference type="SUPFAM" id="SSF48371">
    <property type="entry name" value="ARM repeat"/>
    <property type="match status" value="1"/>
</dbReference>
<dbReference type="InterPro" id="IPR011989">
    <property type="entry name" value="ARM-like"/>
</dbReference>
<comment type="similarity">
    <text evidence="3">Belongs to the IPI1/TEX10 family.</text>
</comment>
<evidence type="ECO:0000256" key="2">
    <source>
        <dbReference type="ARBA" id="ARBA00004642"/>
    </source>
</evidence>
<reference evidence="8" key="1">
    <citation type="journal article" date="2021" name="Nat. Commun.">
        <title>Genomic analyses provide insights into spinach domestication and the genetic basis of agronomic traits.</title>
        <authorList>
            <person name="Cai X."/>
            <person name="Sun X."/>
            <person name="Xu C."/>
            <person name="Sun H."/>
            <person name="Wang X."/>
            <person name="Ge C."/>
            <person name="Zhang Z."/>
            <person name="Wang Q."/>
            <person name="Fei Z."/>
            <person name="Jiao C."/>
            <person name="Wang Q."/>
        </authorList>
    </citation>
    <scope>NUCLEOTIDE SEQUENCE [LARGE SCALE GENOMIC DNA]</scope>
    <source>
        <strain evidence="8">cv. Varoflay</strain>
    </source>
</reference>
<dbReference type="Pfam" id="PF25781">
    <property type="entry name" value="TPR_TEX10"/>
    <property type="match status" value="1"/>
</dbReference>
<accession>A0A9R0ITR1</accession>
<organism evidence="8 9">
    <name type="scientific">Spinacia oleracea</name>
    <name type="common">Spinach</name>
    <dbReference type="NCBI Taxonomy" id="3562"/>
    <lineage>
        <taxon>Eukaryota</taxon>
        <taxon>Viridiplantae</taxon>
        <taxon>Streptophyta</taxon>
        <taxon>Embryophyta</taxon>
        <taxon>Tracheophyta</taxon>
        <taxon>Spermatophyta</taxon>
        <taxon>Magnoliopsida</taxon>
        <taxon>eudicotyledons</taxon>
        <taxon>Gunneridae</taxon>
        <taxon>Pentapetalae</taxon>
        <taxon>Caryophyllales</taxon>
        <taxon>Chenopodiaceae</taxon>
        <taxon>Chenopodioideae</taxon>
        <taxon>Anserineae</taxon>
        <taxon>Spinacia</taxon>
    </lineage>
</organism>
<evidence type="ECO:0000259" key="7">
    <source>
        <dbReference type="Pfam" id="PF25781"/>
    </source>
</evidence>
<dbReference type="InterPro" id="IPR057949">
    <property type="entry name" value="TPR_TEX10"/>
</dbReference>
<sequence>MGRSKTPSKKPQARGVDFKKFKRKLGRKLPPPKNATNTEIKSKVLILPEQSVALDKEGVPVSKKGLTLKELLQQTSHHNVKVRRESLLGIRELLLKFPAELKMHKNAVIEKLRERISDDDKVVRETLYQLFKAIILPGCKEDIQGAPISLIMAYIFKGMTHLAIDVRFMAFKFFDLVVQNYPPAFSTYAEKALENYTDLLQKNQFHLEDKNKLKFALSSLVRCLSLLPSNERGVHSSGQTTAEKEVLHAFERDVPKDSTGHILIVGKLKDLVPVLVNCFYGLMSEAYSQPQLDSHYFDCMLSILQSVDLVVGYNVYGIGKYQQELLTSMSSNSRADICLQDEKFPSLLLDRLFAVFPMQPTRSLSEENDHHDRRYYILNAVISRIFFTFNQHICPLPVLCGRFLSFLTNWLFEIYRSNVSDKAFYDKHLPSLIPFIPFLVSTVDDQEHHLLKAFTTAFGNCSPESSMKMACLEAVEEMLVLKQEILFSDAGDKEILDCQRTWIHEIGLLLNSNVNRKPASFRAVLHLLLRLGQIGLSNSDLAVEYDKLQDELQKYYCITTENGHICYGPFMELPKESQELSICCLYYFSSLNRHLLASLALCCLSHSLGSSVLFRIIEVLHSSYKAGHILVVDYISFLVTLLSQYEISPEKTCSDVEKEANLATFRSVTGRICCFLSQMGDPSLLLQILEDVVLDHISQELPVHNACALMGMLITVDSRPTRLSEKSIIKLGNIVLSYMIDVALLFPEHEEDKMAWHDYLLPCFFLLDRSSMFRKLLLDNMGSLIGESGELPFLRETQLTRDHPRKIKAIVSIISMMSMDVKMRKVLSSCQTEIDNIFRSILLIQQSSMMSSMNIEQKHQVQSSVERLNNKVSGIFSMTS</sequence>
<reference evidence="9" key="2">
    <citation type="submission" date="2025-08" db="UniProtKB">
        <authorList>
            <consortium name="RefSeq"/>
        </authorList>
    </citation>
    <scope>IDENTIFICATION</scope>
    <source>
        <tissue evidence="9">Leaf</tissue>
    </source>
</reference>
<feature type="compositionally biased region" description="Basic residues" evidence="5">
    <location>
        <begin position="1"/>
        <end position="12"/>
    </location>
</feature>
<evidence type="ECO:0000313" key="9">
    <source>
        <dbReference type="RefSeq" id="XP_021855411.1"/>
    </source>
</evidence>
<dbReference type="Proteomes" id="UP000813463">
    <property type="component" value="Chromosome 6"/>
</dbReference>
<evidence type="ECO:0000259" key="6">
    <source>
        <dbReference type="Pfam" id="PF12333"/>
    </source>
</evidence>
<dbReference type="FunFam" id="1.25.10.10:FF:000348">
    <property type="entry name" value="uncharacterized protein LOC106763108 isoform X2"/>
    <property type="match status" value="1"/>
</dbReference>
<comment type="subcellular location">
    <subcellularLocation>
        <location evidence="1">Nucleus</location>
        <location evidence="1">Nucleolus</location>
    </subcellularLocation>
    <subcellularLocation>
        <location evidence="2">Nucleus</location>
        <location evidence="2">Nucleoplasm</location>
    </subcellularLocation>
</comment>
<name>A0A9R0ITR1_SPIOL</name>
<dbReference type="Gene3D" id="1.25.10.10">
    <property type="entry name" value="Leucine-rich Repeat Variant"/>
    <property type="match status" value="1"/>
</dbReference>
<dbReference type="PANTHER" id="PTHR16056:SF2">
    <property type="entry name" value="TESTIS-EXPRESSED PROTEIN 10"/>
    <property type="match status" value="1"/>
</dbReference>
<evidence type="ECO:0000256" key="5">
    <source>
        <dbReference type="SAM" id="MobiDB-lite"/>
    </source>
</evidence>
<feature type="domain" description="TEX10-like TPR repeats" evidence="7">
    <location>
        <begin position="502"/>
        <end position="845"/>
    </location>
</feature>
<feature type="domain" description="Pre-rRNA-processing protein Ipi1 N-terminal" evidence="6">
    <location>
        <begin position="149"/>
        <end position="210"/>
    </location>
</feature>
<evidence type="ECO:0000256" key="4">
    <source>
        <dbReference type="ARBA" id="ARBA00023242"/>
    </source>
</evidence>
<keyword evidence="8" id="KW-1185">Reference proteome</keyword>
<dbReference type="PANTHER" id="PTHR16056">
    <property type="entry name" value="REGULATOR OF MICROTUBULE DYNAMICS PROTEIN"/>
    <property type="match status" value="1"/>
</dbReference>
<evidence type="ECO:0000256" key="1">
    <source>
        <dbReference type="ARBA" id="ARBA00004604"/>
    </source>
</evidence>